<keyword evidence="5" id="KW-0808">Transferase</keyword>
<evidence type="ECO:0000256" key="6">
    <source>
        <dbReference type="ARBA" id="ARBA00022741"/>
    </source>
</evidence>
<keyword evidence="6 12" id="KW-0547">Nucleotide-binding</keyword>
<dbReference type="InterPro" id="IPR004041">
    <property type="entry name" value="NAF_dom"/>
</dbReference>
<keyword evidence="8 12" id="KW-0067">ATP-binding</keyword>
<dbReference type="InterPro" id="IPR000719">
    <property type="entry name" value="Prot_kinase_dom"/>
</dbReference>
<dbReference type="Pfam" id="PF03822">
    <property type="entry name" value="NAF"/>
    <property type="match status" value="1"/>
</dbReference>
<evidence type="ECO:0000256" key="10">
    <source>
        <dbReference type="ARBA" id="ARBA00047899"/>
    </source>
</evidence>
<keyword evidence="9" id="KW-0464">Manganese</keyword>
<dbReference type="GO" id="GO:0007165">
    <property type="term" value="P:signal transduction"/>
    <property type="evidence" value="ECO:0007669"/>
    <property type="project" value="InterPro"/>
</dbReference>
<evidence type="ECO:0000256" key="9">
    <source>
        <dbReference type="ARBA" id="ARBA00023211"/>
    </source>
</evidence>
<evidence type="ECO:0000256" key="1">
    <source>
        <dbReference type="ARBA" id="ARBA00001936"/>
    </source>
</evidence>
<evidence type="ECO:0000256" key="7">
    <source>
        <dbReference type="ARBA" id="ARBA00022777"/>
    </source>
</evidence>
<comment type="caution">
    <text evidence="15">The sequence shown here is derived from an EMBL/GenBank/DDBJ whole genome shotgun (WGS) entry which is preliminary data.</text>
</comment>
<evidence type="ECO:0000256" key="8">
    <source>
        <dbReference type="ARBA" id="ARBA00022840"/>
    </source>
</evidence>
<comment type="similarity">
    <text evidence="2">Belongs to the protein kinase superfamily. CAMK Ser/Thr protein kinase family. SNF1 subfamily.</text>
</comment>
<dbReference type="Proteomes" id="UP000729402">
    <property type="component" value="Unassembled WGS sequence"/>
</dbReference>
<dbReference type="FunFam" id="1.10.510.10:FF:000279">
    <property type="entry name" value="Non-specific serine/threonine protein kinase"/>
    <property type="match status" value="1"/>
</dbReference>
<evidence type="ECO:0000259" key="14">
    <source>
        <dbReference type="PROSITE" id="PS50816"/>
    </source>
</evidence>
<comment type="catalytic activity">
    <reaction evidence="10">
        <text>L-threonyl-[protein] + ATP = O-phospho-L-threonyl-[protein] + ADP + H(+)</text>
        <dbReference type="Rhea" id="RHEA:46608"/>
        <dbReference type="Rhea" id="RHEA-COMP:11060"/>
        <dbReference type="Rhea" id="RHEA-COMP:11605"/>
        <dbReference type="ChEBI" id="CHEBI:15378"/>
        <dbReference type="ChEBI" id="CHEBI:30013"/>
        <dbReference type="ChEBI" id="CHEBI:30616"/>
        <dbReference type="ChEBI" id="CHEBI:61977"/>
        <dbReference type="ChEBI" id="CHEBI:456216"/>
        <dbReference type="EC" id="2.7.11.1"/>
    </reaction>
</comment>
<evidence type="ECO:0000256" key="12">
    <source>
        <dbReference type="PROSITE-ProRule" id="PRU10141"/>
    </source>
</evidence>
<dbReference type="Pfam" id="PF00069">
    <property type="entry name" value="Pkinase"/>
    <property type="match status" value="1"/>
</dbReference>
<dbReference type="PANTHER" id="PTHR43895:SF114">
    <property type="entry name" value="NON-SPECIFIC SERINE_THREONINE PROTEIN KINASE"/>
    <property type="match status" value="1"/>
</dbReference>
<keyword evidence="16" id="KW-1185">Reference proteome</keyword>
<feature type="domain" description="NAF" evidence="14">
    <location>
        <begin position="578"/>
        <end position="602"/>
    </location>
</feature>
<dbReference type="CDD" id="cd12195">
    <property type="entry name" value="CIPK_C"/>
    <property type="match status" value="1"/>
</dbReference>
<reference evidence="15" key="1">
    <citation type="journal article" date="2021" name="bioRxiv">
        <title>Whole Genome Assembly and Annotation of Northern Wild Rice, Zizania palustris L., Supports a Whole Genome Duplication in the Zizania Genus.</title>
        <authorList>
            <person name="Haas M."/>
            <person name="Kono T."/>
            <person name="Macchietto M."/>
            <person name="Millas R."/>
            <person name="McGilp L."/>
            <person name="Shao M."/>
            <person name="Duquette J."/>
            <person name="Hirsch C.N."/>
            <person name="Kimball J."/>
        </authorList>
    </citation>
    <scope>NUCLEOTIDE SEQUENCE</scope>
    <source>
        <tissue evidence="15">Fresh leaf tissue</tissue>
    </source>
</reference>
<proteinExistence type="inferred from homology"/>
<dbReference type="PANTHER" id="PTHR43895">
    <property type="entry name" value="CALCIUM/CALMODULIN-DEPENDENT PROTEIN KINASE KINASE-RELATED"/>
    <property type="match status" value="1"/>
</dbReference>
<sequence>MVGGGALRRVGKYEVGRTIGEGTFAKVKFAQNTETGESVAMKVLDRSSILKHKMADQIKREISIMKIVRHPNVVRLHEVLASRKKIFIILEFITGGELFDKIIRHGRLNEADARRYFQQLIDGVDFCHSKGVYHRDLKPENLLLDSQGNLKISDFGLSAWPAQGGSLLRTTCGTPNYVAPEVLSHKGYDGALADTWSCGVILYVLLAGYLPFDEVDLTTLYGKIESVECSFPAWFHSSSSRCRVVFPTVTHHFGDEVLVGGRNGTEEMQTMAAATAVYGTTSCGEAAAHAPNSGGAALCRAAATDRGVVSCMGLRRASEGSGAPLPGGVAAGPPGHRHCRWRLGEGSAALLSGGAAAAQGSAALCPGGAATGLGPAALLLDGAAVDPVLGHCPRRCRLLSACFPGCEAGDPSGPPLHSLLGGSPCAHRPGPAPACAQEHRRPEVLGIQERTERKSPVLLTFPPDFGLALVFLRWHLNASLWPSMSLPPHPLIWCCLIESSEYSFPSWFPNGARSLICRILDPNPDKRLRMEEIRNDEWFKKNYEPIREVENEEVNLDDINAAFDDPEEDTEHTFDDEAGPLTLNAFDLIILSQGLNLAALFDRRQDYDKLQNRFLSRKPANVIMSTMEVVAQSMGFKTHIRNYKMRVEGLNTNKTSHLTIMLEIFEVASSIFMVELQRAAGDISEYNKFVDNYCSKLEDIIWKFPIEKSKSRTTLSKR</sequence>
<accession>A0A8J5S8M6</accession>
<dbReference type="FunFam" id="3.30.200.20:FF:000096">
    <property type="entry name" value="Non-specific serine/threonine protein kinase"/>
    <property type="match status" value="1"/>
</dbReference>
<dbReference type="InterPro" id="IPR017441">
    <property type="entry name" value="Protein_kinase_ATP_BS"/>
</dbReference>
<evidence type="ECO:0000256" key="3">
    <source>
        <dbReference type="ARBA" id="ARBA00012513"/>
    </source>
</evidence>
<dbReference type="PROSITE" id="PS00107">
    <property type="entry name" value="PROTEIN_KINASE_ATP"/>
    <property type="match status" value="1"/>
</dbReference>
<evidence type="ECO:0000256" key="11">
    <source>
        <dbReference type="ARBA" id="ARBA00048679"/>
    </source>
</evidence>
<gene>
    <name evidence="15" type="ORF">GUJ93_ZPchr0001g31202</name>
</gene>
<comment type="cofactor">
    <cofactor evidence="1">
        <name>Mn(2+)</name>
        <dbReference type="ChEBI" id="CHEBI:29035"/>
    </cofactor>
</comment>
<dbReference type="EMBL" id="JAAALK010000288">
    <property type="protein sequence ID" value="KAG8051714.1"/>
    <property type="molecule type" value="Genomic_DNA"/>
</dbReference>
<evidence type="ECO:0000256" key="2">
    <source>
        <dbReference type="ARBA" id="ARBA00006234"/>
    </source>
</evidence>
<dbReference type="EC" id="2.7.11.1" evidence="3"/>
<protein>
    <recommendedName>
        <fullName evidence="3">non-specific serine/threonine protein kinase</fullName>
        <ecNumber evidence="3">2.7.11.1</ecNumber>
    </recommendedName>
</protein>
<name>A0A8J5S8M6_ZIZPA</name>
<dbReference type="GO" id="GO:0005524">
    <property type="term" value="F:ATP binding"/>
    <property type="evidence" value="ECO:0007669"/>
    <property type="project" value="UniProtKB-UniRule"/>
</dbReference>
<dbReference type="SMART" id="SM00220">
    <property type="entry name" value="S_TKc"/>
    <property type="match status" value="1"/>
</dbReference>
<dbReference type="PROSITE" id="PS50816">
    <property type="entry name" value="NAF"/>
    <property type="match status" value="1"/>
</dbReference>
<evidence type="ECO:0000256" key="5">
    <source>
        <dbReference type="ARBA" id="ARBA00022679"/>
    </source>
</evidence>
<dbReference type="AlphaFoldDB" id="A0A8J5S8M6"/>
<feature type="binding site" evidence="12">
    <location>
        <position position="51"/>
    </location>
    <ligand>
        <name>ATP</name>
        <dbReference type="ChEBI" id="CHEBI:30616"/>
    </ligand>
</feature>
<keyword evidence="4" id="KW-0723">Serine/threonine-protein kinase</keyword>
<feature type="domain" description="Protein kinase" evidence="13">
    <location>
        <begin position="13"/>
        <end position="539"/>
    </location>
</feature>
<keyword evidence="7" id="KW-0418">Kinase</keyword>
<dbReference type="OrthoDB" id="193931at2759"/>
<dbReference type="PROSITE" id="PS50011">
    <property type="entry name" value="PROTEIN_KINASE_DOM"/>
    <property type="match status" value="1"/>
</dbReference>
<dbReference type="FunFam" id="3.30.310.80:FF:000005">
    <property type="entry name" value="Non-specific serine/threonine protein kinase"/>
    <property type="match status" value="1"/>
</dbReference>
<dbReference type="InterPro" id="IPR018451">
    <property type="entry name" value="NAF/FISL_domain"/>
</dbReference>
<evidence type="ECO:0000313" key="15">
    <source>
        <dbReference type="EMBL" id="KAG8051714.1"/>
    </source>
</evidence>
<organism evidence="15 16">
    <name type="scientific">Zizania palustris</name>
    <name type="common">Northern wild rice</name>
    <dbReference type="NCBI Taxonomy" id="103762"/>
    <lineage>
        <taxon>Eukaryota</taxon>
        <taxon>Viridiplantae</taxon>
        <taxon>Streptophyta</taxon>
        <taxon>Embryophyta</taxon>
        <taxon>Tracheophyta</taxon>
        <taxon>Spermatophyta</taxon>
        <taxon>Magnoliopsida</taxon>
        <taxon>Liliopsida</taxon>
        <taxon>Poales</taxon>
        <taxon>Poaceae</taxon>
        <taxon>BOP clade</taxon>
        <taxon>Oryzoideae</taxon>
        <taxon>Oryzeae</taxon>
        <taxon>Zizaniinae</taxon>
        <taxon>Zizania</taxon>
    </lineage>
</organism>
<dbReference type="GO" id="GO:0004674">
    <property type="term" value="F:protein serine/threonine kinase activity"/>
    <property type="evidence" value="ECO:0007669"/>
    <property type="project" value="UniProtKB-KW"/>
</dbReference>
<dbReference type="InterPro" id="IPR008271">
    <property type="entry name" value="Ser/Thr_kinase_AS"/>
</dbReference>
<evidence type="ECO:0000259" key="13">
    <source>
        <dbReference type="PROSITE" id="PS50011"/>
    </source>
</evidence>
<evidence type="ECO:0000313" key="16">
    <source>
        <dbReference type="Proteomes" id="UP000729402"/>
    </source>
</evidence>
<comment type="catalytic activity">
    <reaction evidence="11">
        <text>L-seryl-[protein] + ATP = O-phospho-L-seryl-[protein] + ADP + H(+)</text>
        <dbReference type="Rhea" id="RHEA:17989"/>
        <dbReference type="Rhea" id="RHEA-COMP:9863"/>
        <dbReference type="Rhea" id="RHEA-COMP:11604"/>
        <dbReference type="ChEBI" id="CHEBI:15378"/>
        <dbReference type="ChEBI" id="CHEBI:29999"/>
        <dbReference type="ChEBI" id="CHEBI:30616"/>
        <dbReference type="ChEBI" id="CHEBI:83421"/>
        <dbReference type="ChEBI" id="CHEBI:456216"/>
        <dbReference type="EC" id="2.7.11.1"/>
    </reaction>
</comment>
<reference evidence="15" key="2">
    <citation type="submission" date="2021-02" db="EMBL/GenBank/DDBJ databases">
        <authorList>
            <person name="Kimball J.A."/>
            <person name="Haas M.W."/>
            <person name="Macchietto M."/>
            <person name="Kono T."/>
            <person name="Duquette J."/>
            <person name="Shao M."/>
        </authorList>
    </citation>
    <scope>NUCLEOTIDE SEQUENCE</scope>
    <source>
        <tissue evidence="15">Fresh leaf tissue</tissue>
    </source>
</reference>
<evidence type="ECO:0000256" key="4">
    <source>
        <dbReference type="ARBA" id="ARBA00022527"/>
    </source>
</evidence>
<dbReference type="PROSITE" id="PS00108">
    <property type="entry name" value="PROTEIN_KINASE_ST"/>
    <property type="match status" value="1"/>
</dbReference>